<evidence type="ECO:0000313" key="1">
    <source>
        <dbReference type="EMBL" id="MET3605940.1"/>
    </source>
</evidence>
<sequence>RRRARQGAVPAASACGVALAYDFFRFLRRPVIRREVLPYTPDAWVNNDATKIGYEVSFTRHFYKPQPLRTLAEIRADILAIEREAGDLLDDLLEGTPA</sequence>
<dbReference type="EMBL" id="JBEPLS010000027">
    <property type="protein sequence ID" value="MET3605940.1"/>
    <property type="molecule type" value="Genomic_DNA"/>
</dbReference>
<comment type="caution">
    <text evidence="1">The sequence shown here is derived from an EMBL/GenBank/DDBJ whole genome shotgun (WGS) entry which is preliminary data.</text>
</comment>
<proteinExistence type="predicted"/>
<dbReference type="Proteomes" id="UP001549111">
    <property type="component" value="Unassembled WGS sequence"/>
</dbReference>
<protein>
    <recommendedName>
        <fullName evidence="3">SAM-dependent DNA methyltransferase</fullName>
    </recommendedName>
</protein>
<evidence type="ECO:0000313" key="2">
    <source>
        <dbReference type="Proteomes" id="UP001549111"/>
    </source>
</evidence>
<feature type="non-terminal residue" evidence="1">
    <location>
        <position position="1"/>
    </location>
</feature>
<accession>A0ABV2ISK7</accession>
<gene>
    <name evidence="1" type="ORF">ABIC99_003775</name>
</gene>
<organism evidence="1 2">
    <name type="scientific">Sphaerotilus sulfidivorans</name>
    <dbReference type="NCBI Taxonomy" id="639200"/>
    <lineage>
        <taxon>Bacteria</taxon>
        <taxon>Pseudomonadati</taxon>
        <taxon>Pseudomonadota</taxon>
        <taxon>Betaproteobacteria</taxon>
        <taxon>Burkholderiales</taxon>
        <taxon>Sphaerotilaceae</taxon>
        <taxon>Sphaerotilus</taxon>
    </lineage>
</organism>
<evidence type="ECO:0008006" key="3">
    <source>
        <dbReference type="Google" id="ProtNLM"/>
    </source>
</evidence>
<reference evidence="1 2" key="1">
    <citation type="submission" date="2024-06" db="EMBL/GenBank/DDBJ databases">
        <title>Genomic Encyclopedia of Type Strains, Phase IV (KMG-IV): sequencing the most valuable type-strain genomes for metagenomic binning, comparative biology and taxonomic classification.</title>
        <authorList>
            <person name="Goeker M."/>
        </authorList>
    </citation>
    <scope>NUCLEOTIDE SEQUENCE [LARGE SCALE GENOMIC DNA]</scope>
    <source>
        <strain evidence="1 2">D-501</strain>
    </source>
</reference>
<keyword evidence="2" id="KW-1185">Reference proteome</keyword>
<name>A0ABV2ISK7_9BURK</name>